<reference evidence="2" key="6">
    <citation type="submission" date="2011-05" db="EMBL/GenBank/DDBJ databases">
        <title>Complete sequence of Collimonas fungivorans Ter331.</title>
        <authorList>
            <person name="Leveau J.H."/>
        </authorList>
    </citation>
    <scope>NUCLEOTIDE SEQUENCE [LARGE SCALE GENOMIC DNA]</scope>
    <source>
        <strain evidence="2">Ter331</strain>
    </source>
</reference>
<reference evidence="1 2" key="1">
    <citation type="journal article" date="2004" name="Environ. Microbiol.">
        <title>Phylogeny-function analysis of (meta)genomic libraries: screening for expression of ribosomal RNA genes by large-insert library fluorescent in situ hybridization (LIL-FISH).</title>
        <authorList>
            <person name="Leveau J.H."/>
            <person name="Gerards S."/>
            <person name="de Boer W."/>
            <person name="van Veen J.A."/>
        </authorList>
    </citation>
    <scope>NUCLEOTIDE SEQUENCE [LARGE SCALE GENOMIC DNA]</scope>
    <source>
        <strain evidence="1 2">Ter331</strain>
    </source>
</reference>
<name>G0AGF4_COLFT</name>
<reference evidence="1 2" key="5">
    <citation type="journal article" date="2011" name="ISME J.">
        <title>Dual transcriptional profiling of a bacterial/fungal confrontation: Collimonas fungivorans versus Aspergillus niger.</title>
        <authorList>
            <person name="Mela F."/>
            <person name="Fritsche K."/>
            <person name="de Boer W."/>
            <person name="van Veen J.A."/>
            <person name="de Graaff L.H."/>
            <person name="van den Berg M."/>
            <person name="Leveau J.H."/>
        </authorList>
    </citation>
    <scope>NUCLEOTIDE SEQUENCE [LARGE SCALE GENOMIC DNA]</scope>
    <source>
        <strain evidence="1 2">Ter331</strain>
    </source>
</reference>
<accession>G0AGF4</accession>
<reference evidence="1 2" key="3">
    <citation type="journal article" date="2008" name="FEMS Microbiol. Ecol.">
        <title>Identification and characterization of genes underlying chitinolysis in Collimonas fungivorans Ter331.</title>
        <authorList>
            <person name="Fritsche K."/>
            <person name="de Boer W."/>
            <person name="Gerards S."/>
            <person name="van den Berg M."/>
            <person name="van Veen J.A."/>
            <person name="Leveau J.H."/>
        </authorList>
    </citation>
    <scope>NUCLEOTIDE SEQUENCE [LARGE SCALE GENOMIC DNA]</scope>
    <source>
        <strain evidence="1 2">Ter331</strain>
    </source>
</reference>
<proteinExistence type="predicted"/>
<reference evidence="1 2" key="2">
    <citation type="journal article" date="2006" name="J. Microbiol. Methods">
        <title>Genomic flank-sequencing of plasposon insertion sites for rapid identification of functional genes.</title>
        <authorList>
            <person name="Leveau J.H."/>
            <person name="Gerards S."/>
            <person name="Fritsche K."/>
            <person name="Zondag G."/>
            <person name="van Veen J.A."/>
        </authorList>
    </citation>
    <scope>NUCLEOTIDE SEQUENCE [LARGE SCALE GENOMIC DNA]</scope>
    <source>
        <strain evidence="1 2">Ter331</strain>
    </source>
</reference>
<dbReference type="Proteomes" id="UP000008392">
    <property type="component" value="Chromosome"/>
</dbReference>
<evidence type="ECO:0000313" key="1">
    <source>
        <dbReference type="EMBL" id="AEK60284.1"/>
    </source>
</evidence>
<dbReference type="AlphaFoldDB" id="G0AGF4"/>
<dbReference type="EMBL" id="CP002745">
    <property type="protein sequence ID" value="AEK60284.1"/>
    <property type="molecule type" value="Genomic_DNA"/>
</dbReference>
<evidence type="ECO:0000313" key="2">
    <source>
        <dbReference type="Proteomes" id="UP000008392"/>
    </source>
</evidence>
<organism evidence="1 2">
    <name type="scientific">Collimonas fungivorans (strain Ter331)</name>
    <dbReference type="NCBI Taxonomy" id="1005048"/>
    <lineage>
        <taxon>Bacteria</taxon>
        <taxon>Pseudomonadati</taxon>
        <taxon>Pseudomonadota</taxon>
        <taxon>Betaproteobacteria</taxon>
        <taxon>Burkholderiales</taxon>
        <taxon>Oxalobacteraceae</taxon>
        <taxon>Collimonas</taxon>
    </lineage>
</organism>
<dbReference type="HOGENOM" id="CLU_705370_0_0_4"/>
<sequence>MHALSAESVYGERDAGSGIRGSGGCCFRHRDRYLDRRRLHGGFRYRRGCRRQRLDIRRAGWRCCWRRFRGGRCRRCGWLHGRQGRWCCRRLHRRNCRRRRCRYGRFYSRDSRRRRSGQAGLGSRRSLFALHHGYHGLFTLILAVAWQDEIFSLPPATQHIDAVLGPPALAIAQHLLVLRVRRRKCHDPVAQLVAAMPLSAIHRTVGESHPAFAFRQRVDEHAVKTIAGFFHARGVAAHFSLLHVAGQLRYLLVAVEPAHGAGTLRQIVLATPAPAHRDVAVERPGAPDFTAVAGIRGPVPGRFGRTAVRLQGGRTGRGGSVGGSCRGWRNHRCSQQCASQQHGLHPLPRQRTRSITCRAAGRTPITRFFRIPAYHRADCRVHWWLSIVEQR</sequence>
<protein>
    <submittedName>
        <fullName evidence="1">Uncharacterized protein</fullName>
    </submittedName>
</protein>
<dbReference type="STRING" id="1005048.CFU_0447"/>
<dbReference type="KEGG" id="cfu:CFU_0447"/>
<keyword evidence="2" id="KW-1185">Reference proteome</keyword>
<gene>
    <name evidence="1" type="ordered locus">CFU_0447</name>
</gene>
<reference evidence="1 2" key="4">
    <citation type="journal article" date="2010" name="Environ. Microbiol.">
        <title>The bacterial genus Collimonas: mycophagy, weathering and other adaptive solutions to life in oligotrophic soil environments.</title>
        <authorList>
            <person name="Leveau J.H."/>
            <person name="Uroz S."/>
            <person name="de Boer W."/>
        </authorList>
    </citation>
    <scope>NUCLEOTIDE SEQUENCE [LARGE SCALE GENOMIC DNA]</scope>
    <source>
        <strain evidence="1 2">Ter331</strain>
    </source>
</reference>